<sequence>MSDYIKFDHYEAEPSIEDGFEYTSAIRVQCYSSFEYCLKRKIPMYPRRSFSLSKGSKEEFQERPSPNEESRHHQGTKKKKRTLWKTKVDDSGANTADETDQDILDIIDCAQQKRVDIDEGWCAAVADEGVDFSDEDCESVTSSISSGPSALHSSTAKKQRSLAGFVLSLLESLPEG</sequence>
<feature type="compositionally biased region" description="Polar residues" evidence="1">
    <location>
        <begin position="139"/>
        <end position="154"/>
    </location>
</feature>
<dbReference type="EMBL" id="SWLE01000007">
    <property type="protein sequence ID" value="TNM98050.1"/>
    <property type="molecule type" value="Genomic_DNA"/>
</dbReference>
<feature type="region of interest" description="Disordered" evidence="1">
    <location>
        <begin position="52"/>
        <end position="97"/>
    </location>
</feature>
<feature type="compositionally biased region" description="Basic residues" evidence="1">
    <location>
        <begin position="73"/>
        <end position="84"/>
    </location>
</feature>
<dbReference type="AlphaFoldDB" id="A0A4Z2C2X5"/>
<proteinExistence type="predicted"/>
<evidence type="ECO:0000313" key="2">
    <source>
        <dbReference type="EMBL" id="TNM98050.1"/>
    </source>
</evidence>
<organism evidence="2 3">
    <name type="scientific">Takifugu bimaculatus</name>
    <dbReference type="NCBI Taxonomy" id="433685"/>
    <lineage>
        <taxon>Eukaryota</taxon>
        <taxon>Metazoa</taxon>
        <taxon>Chordata</taxon>
        <taxon>Craniata</taxon>
        <taxon>Vertebrata</taxon>
        <taxon>Euteleostomi</taxon>
        <taxon>Actinopterygii</taxon>
        <taxon>Neopterygii</taxon>
        <taxon>Teleostei</taxon>
        <taxon>Neoteleostei</taxon>
        <taxon>Acanthomorphata</taxon>
        <taxon>Eupercaria</taxon>
        <taxon>Tetraodontiformes</taxon>
        <taxon>Tetradontoidea</taxon>
        <taxon>Tetraodontidae</taxon>
        <taxon>Takifugu</taxon>
    </lineage>
</organism>
<keyword evidence="3" id="KW-1185">Reference proteome</keyword>
<feature type="region of interest" description="Disordered" evidence="1">
    <location>
        <begin position="139"/>
        <end position="158"/>
    </location>
</feature>
<comment type="caution">
    <text evidence="2">The sequence shown here is derived from an EMBL/GenBank/DDBJ whole genome shotgun (WGS) entry which is preliminary data.</text>
</comment>
<gene>
    <name evidence="2" type="ORF">fugu_014296</name>
</gene>
<evidence type="ECO:0000256" key="1">
    <source>
        <dbReference type="SAM" id="MobiDB-lite"/>
    </source>
</evidence>
<accession>A0A4Z2C2X5</accession>
<dbReference type="Proteomes" id="UP000516260">
    <property type="component" value="Chromosome 15"/>
</dbReference>
<evidence type="ECO:0000313" key="3">
    <source>
        <dbReference type="Proteomes" id="UP000516260"/>
    </source>
</evidence>
<reference evidence="2 3" key="1">
    <citation type="submission" date="2019-04" db="EMBL/GenBank/DDBJ databases">
        <title>The sequence and de novo assembly of Takifugu bimaculatus genome using PacBio and Hi-C technologies.</title>
        <authorList>
            <person name="Xu P."/>
            <person name="Liu B."/>
            <person name="Zhou Z."/>
        </authorList>
    </citation>
    <scope>NUCLEOTIDE SEQUENCE [LARGE SCALE GENOMIC DNA]</scope>
    <source>
        <strain evidence="2">TB-2018</strain>
        <tissue evidence="2">Muscle</tissue>
    </source>
</reference>
<feature type="compositionally biased region" description="Basic and acidic residues" evidence="1">
    <location>
        <begin position="55"/>
        <end position="72"/>
    </location>
</feature>
<name>A0A4Z2C2X5_9TELE</name>
<protein>
    <submittedName>
        <fullName evidence="2">Uncharacterized protein</fullName>
    </submittedName>
</protein>